<dbReference type="AlphaFoldDB" id="A0A2H9TLX5"/>
<dbReference type="OrthoDB" id="190846at2759"/>
<keyword evidence="2" id="KW-0808">Transferase</keyword>
<dbReference type="SUPFAM" id="SSF53474">
    <property type="entry name" value="alpha/beta-Hydrolases"/>
    <property type="match status" value="2"/>
</dbReference>
<dbReference type="GO" id="GO:0006629">
    <property type="term" value="P:lipid metabolic process"/>
    <property type="evidence" value="ECO:0007669"/>
    <property type="project" value="InterPro"/>
</dbReference>
<dbReference type="Gene3D" id="3.40.50.1820">
    <property type="entry name" value="alpha/beta hydrolase"/>
    <property type="match status" value="1"/>
</dbReference>
<reference evidence="2 3" key="1">
    <citation type="submission" date="2016-10" db="EMBL/GenBank/DDBJ databases">
        <title>The genome of Paramicrosporidium saccamoebae is the missing link in understanding Cryptomycota and Microsporidia evolution.</title>
        <authorList>
            <person name="Quandt C.A."/>
            <person name="Beaudet D."/>
            <person name="Corsaro D."/>
            <person name="Michel R."/>
            <person name="Corradi N."/>
            <person name="James T."/>
        </authorList>
    </citation>
    <scope>NUCLEOTIDE SEQUENCE [LARGE SCALE GENOMIC DNA]</scope>
    <source>
        <strain evidence="2 3">KSL3</strain>
    </source>
</reference>
<keyword evidence="3" id="KW-1185">Reference proteome</keyword>
<dbReference type="PANTHER" id="PTHR47349">
    <property type="entry name" value="CHROMOSOME 8, WHOLE GENOME SHOTGUN SEQUENCE"/>
    <property type="match status" value="1"/>
</dbReference>
<dbReference type="Pfam" id="PF26147">
    <property type="entry name" value="AB_HYDROLASE_YMC0-YMC35"/>
    <property type="match status" value="1"/>
</dbReference>
<keyword evidence="2" id="KW-0012">Acyltransferase</keyword>
<dbReference type="InterPro" id="IPR003386">
    <property type="entry name" value="LACT/PDAT_acylTrfase"/>
</dbReference>
<dbReference type="InterPro" id="IPR058934">
    <property type="entry name" value="YMC020W-like"/>
</dbReference>
<dbReference type="PANTHER" id="PTHR47349:SF1">
    <property type="entry name" value="AER328WP"/>
    <property type="match status" value="1"/>
</dbReference>
<feature type="domain" description="YMC020W-like alpha/beta hydrolase" evidence="1">
    <location>
        <begin position="582"/>
        <end position="915"/>
    </location>
</feature>
<proteinExistence type="predicted"/>
<dbReference type="Proteomes" id="UP000240830">
    <property type="component" value="Unassembled WGS sequence"/>
</dbReference>
<dbReference type="Pfam" id="PF02450">
    <property type="entry name" value="LCAT"/>
    <property type="match status" value="1"/>
</dbReference>
<evidence type="ECO:0000313" key="3">
    <source>
        <dbReference type="Proteomes" id="UP000240830"/>
    </source>
</evidence>
<gene>
    <name evidence="2" type="ORF">PSACC_01434</name>
</gene>
<dbReference type="EMBL" id="MTSL01000105">
    <property type="protein sequence ID" value="PJF18753.1"/>
    <property type="molecule type" value="Genomic_DNA"/>
</dbReference>
<protein>
    <submittedName>
        <fullName evidence="2">Lecithin:cholesterol/phospholipid:diacylglycerol acyltransferase-like protein</fullName>
    </submittedName>
</protein>
<name>A0A2H9TLX5_9FUNG</name>
<dbReference type="GO" id="GO:0008374">
    <property type="term" value="F:O-acyltransferase activity"/>
    <property type="evidence" value="ECO:0007669"/>
    <property type="project" value="InterPro"/>
</dbReference>
<dbReference type="InterPro" id="IPR029058">
    <property type="entry name" value="AB_hydrolase_fold"/>
</dbReference>
<accession>A0A2H9TLX5</accession>
<dbReference type="InterPro" id="IPR058933">
    <property type="entry name" value="YMC020W-like_ab_hydrolase"/>
</dbReference>
<sequence>MMRFMVMDSACWLQHLKLNSTTGTDPDNIKLRPAQGLEAADFILPGFWVWAPIIENLSEIGYDHNNLIMAPYDWRLDMARLEERDHYFTRLKMQIELLVKTTGEKAAIVSHSLGGVVWFYFMKWVESSVDSDLIKGGGGGSSWVAKHIHASVSIGAPYLGVPKSLSMIISGEMRDTAQLGQLESFLLEMLMSKKERLSLFRSWVGGSAMLPKGGDLFWGNGKKESLVDGSPDLDYGLVNMGEEIALEAGMKAKYLTSDVDAILQAFLPPGIYERIKRAYADGEMAAPAEVADNDNDPRTWTNPLRARLPYAPEMTMYSIYGIGRDTERAYEYETVPREQWPESWQLLADEDLLYHQRTDNTPDMLVRIKLRLEAAEKTKNLYTGIYHVDGDGTVPTLSNGYMSAYGWKNLTYLNPSKMKTVTREYKDEPLSGIGTIRGGPKTSEHVDILGNHEVTMDFLKIVSTWDEEGSCRGWSRGVAELMDTVEQVTRKLRRLAVQNPRASIDALLRFVLWDNSAKDVPVPEAAACPEPVESKKHILIPSHDRMNSVLKMRDTFIPPKPPSILSSVLGWFQNTPARSLGRRICIIGVHGWFPTRVLQTVVGVPKGTSVRLCLMMEEVTKEFVSKQPLSFFETLPRIDCLPLEGEGCILERVEHHFAQLDDLITTEDGQETSGRSLVENADSVLFVAHSQGAPVTALLAERMIDAGILKPEKQCVAALTLAGVFHGPFPSLRENLVVRYVEADAARELFELNEPTSELSMKVHAALNKVLSRDVLFCCIASWMDQVVPLHSATLLGFSHPNIWRAVYIDAHNYQPDFLSQLVLSALTMANASVPGARELVAQLGEALAGSLYQSNAHSTLYEDYGVYSAVLRWMYAIPRSQSAMPTLHHAEMVPRLVENPYFLPWTLRGLLNEEGLSKSPMLLQDLTKLKELHEEWRPDRKVWKELKLQAEPLSKI</sequence>
<comment type="caution">
    <text evidence="2">The sequence shown here is derived from an EMBL/GenBank/DDBJ whole genome shotgun (WGS) entry which is preliminary data.</text>
</comment>
<dbReference type="STRING" id="1246581.A0A2H9TLX5"/>
<evidence type="ECO:0000313" key="2">
    <source>
        <dbReference type="EMBL" id="PJF18753.1"/>
    </source>
</evidence>
<organism evidence="2 3">
    <name type="scientific">Paramicrosporidium saccamoebae</name>
    <dbReference type="NCBI Taxonomy" id="1246581"/>
    <lineage>
        <taxon>Eukaryota</taxon>
        <taxon>Fungi</taxon>
        <taxon>Fungi incertae sedis</taxon>
        <taxon>Cryptomycota</taxon>
        <taxon>Cryptomycota incertae sedis</taxon>
        <taxon>Paramicrosporidium</taxon>
    </lineage>
</organism>
<evidence type="ECO:0000259" key="1">
    <source>
        <dbReference type="Pfam" id="PF26147"/>
    </source>
</evidence>